<dbReference type="PANTHER" id="PTHR24321:SF8">
    <property type="entry name" value="ESTRADIOL 17-BETA-DEHYDROGENASE 8-RELATED"/>
    <property type="match status" value="1"/>
</dbReference>
<keyword evidence="5" id="KW-1185">Reference proteome</keyword>
<organism evidence="4 5">
    <name type="scientific">Flavobacterium succinicans</name>
    <dbReference type="NCBI Taxonomy" id="29536"/>
    <lineage>
        <taxon>Bacteria</taxon>
        <taxon>Pseudomonadati</taxon>
        <taxon>Bacteroidota</taxon>
        <taxon>Flavobacteriia</taxon>
        <taxon>Flavobacteriales</taxon>
        <taxon>Flavobacteriaceae</taxon>
        <taxon>Flavobacterium</taxon>
    </lineage>
</organism>
<protein>
    <submittedName>
        <fullName evidence="4">2,5-dichloro-2,5-cyclohexadiene-1,4-diol dehydrogenase</fullName>
        <ecNumber evidence="4">1.1.1.-</ecNumber>
    </submittedName>
</protein>
<evidence type="ECO:0000256" key="3">
    <source>
        <dbReference type="RuleBase" id="RU000363"/>
    </source>
</evidence>
<accession>A0A199XS26</accession>
<dbReference type="Proteomes" id="UP000093807">
    <property type="component" value="Unassembled WGS sequence"/>
</dbReference>
<dbReference type="AlphaFoldDB" id="A0A199XS26"/>
<dbReference type="InterPro" id="IPR036291">
    <property type="entry name" value="NAD(P)-bd_dom_sf"/>
</dbReference>
<dbReference type="CDD" id="cd05233">
    <property type="entry name" value="SDR_c"/>
    <property type="match status" value="1"/>
</dbReference>
<gene>
    <name evidence="4" type="primary">linC</name>
    <name evidence="4" type="ORF">FLB_17480</name>
</gene>
<dbReference type="InterPro" id="IPR002347">
    <property type="entry name" value="SDR_fam"/>
</dbReference>
<dbReference type="Pfam" id="PF00106">
    <property type="entry name" value="adh_short"/>
    <property type="match status" value="1"/>
</dbReference>
<dbReference type="PROSITE" id="PS00061">
    <property type="entry name" value="ADH_SHORT"/>
    <property type="match status" value="1"/>
</dbReference>
<dbReference type="EMBL" id="JMTM01000046">
    <property type="protein sequence ID" value="OAZ04056.1"/>
    <property type="molecule type" value="Genomic_DNA"/>
</dbReference>
<dbReference type="GO" id="GO:0016491">
    <property type="term" value="F:oxidoreductase activity"/>
    <property type="evidence" value="ECO:0007669"/>
    <property type="project" value="UniProtKB-KW"/>
</dbReference>
<name>A0A199XS26_9FLAO</name>
<keyword evidence="2 4" id="KW-0560">Oxidoreductase</keyword>
<dbReference type="PRINTS" id="PR00080">
    <property type="entry name" value="SDRFAMILY"/>
</dbReference>
<dbReference type="Gene3D" id="3.40.50.720">
    <property type="entry name" value="NAD(P)-binding Rossmann-like Domain"/>
    <property type="match status" value="1"/>
</dbReference>
<dbReference type="PATRIC" id="fig|29536.5.peg.1831"/>
<dbReference type="SUPFAM" id="SSF51735">
    <property type="entry name" value="NAD(P)-binding Rossmann-fold domains"/>
    <property type="match status" value="1"/>
</dbReference>
<comment type="similarity">
    <text evidence="1 3">Belongs to the short-chain dehydrogenases/reductases (SDR) family.</text>
</comment>
<dbReference type="InterPro" id="IPR020904">
    <property type="entry name" value="Sc_DH/Rdtase_CS"/>
</dbReference>
<dbReference type="PRINTS" id="PR00081">
    <property type="entry name" value="GDHRDH"/>
</dbReference>
<dbReference type="FunFam" id="3.40.50.720:FF:000084">
    <property type="entry name" value="Short-chain dehydrogenase reductase"/>
    <property type="match status" value="1"/>
</dbReference>
<dbReference type="EC" id="1.1.1.-" evidence="4"/>
<sequence length="336" mass="35962">MFNLNIKNMKTLILAKSLIKKGFVLAFLFAISLVYSQSTPKKNDITPIDSTYFAKDRLKGKVVIITGAARGIGRATAIRASKEGALVVIADWLEKEGNATAKTIEANGGKVLFVKTDIRSTEDCKKLVSETIKKFGKLDGAVLNAGVMDGIHSGDPLDYDKQTALLPAAVDAATDEYWDFVFDVNATGTFKSMRSVLKQLLKEGKGGSIVTVGSIAGLTGLAGNPAYVASKYAVNGLTKNAAIDYAPYGIRVNSVNMAATKTPMTDKAFEFVKEVKKRGITGMGGAKTESLLMQNDSKHRMSTPWEQASVILFLLSDEASNLTGGTYATDGGWTAY</sequence>
<evidence type="ECO:0000256" key="2">
    <source>
        <dbReference type="ARBA" id="ARBA00023002"/>
    </source>
</evidence>
<dbReference type="PANTHER" id="PTHR24321">
    <property type="entry name" value="DEHYDROGENASES, SHORT CHAIN"/>
    <property type="match status" value="1"/>
</dbReference>
<comment type="caution">
    <text evidence="4">The sequence shown here is derived from an EMBL/GenBank/DDBJ whole genome shotgun (WGS) entry which is preliminary data.</text>
</comment>
<evidence type="ECO:0000313" key="5">
    <source>
        <dbReference type="Proteomes" id="UP000093807"/>
    </source>
</evidence>
<evidence type="ECO:0000256" key="1">
    <source>
        <dbReference type="ARBA" id="ARBA00006484"/>
    </source>
</evidence>
<evidence type="ECO:0000313" key="4">
    <source>
        <dbReference type="EMBL" id="OAZ04056.1"/>
    </source>
</evidence>
<proteinExistence type="inferred from homology"/>
<reference evidence="4 5" key="1">
    <citation type="submission" date="2016-06" db="EMBL/GenBank/DDBJ databases">
        <title>Draft genome sequence of Flavobacterium succinicans strain DD5b.</title>
        <authorList>
            <person name="Poehlein A."/>
            <person name="Daniel R."/>
            <person name="Simeonova D.D."/>
        </authorList>
    </citation>
    <scope>NUCLEOTIDE SEQUENCE [LARGE SCALE GENOMIC DNA]</scope>
    <source>
        <strain evidence="4 5">DD5b</strain>
    </source>
</reference>